<protein>
    <submittedName>
        <fullName evidence="7">Pfs NACHT and ankyrin-domain-containing protein</fullName>
    </submittedName>
</protein>
<dbReference type="Gene3D" id="3.40.50.300">
    <property type="entry name" value="P-loop containing nucleotide triphosphate hydrolases"/>
    <property type="match status" value="1"/>
</dbReference>
<gene>
    <name evidence="7" type="ORF">CkaCkLH20_08171</name>
</gene>
<evidence type="ECO:0000256" key="5">
    <source>
        <dbReference type="SAM" id="MobiDB-lite"/>
    </source>
</evidence>
<feature type="repeat" description="ANK" evidence="4">
    <location>
        <begin position="1034"/>
        <end position="1068"/>
    </location>
</feature>
<dbReference type="PROSITE" id="PS50088">
    <property type="entry name" value="ANK_REPEAT"/>
    <property type="match status" value="8"/>
</dbReference>
<dbReference type="InterPro" id="IPR056884">
    <property type="entry name" value="NPHP3-like_N"/>
</dbReference>
<dbReference type="SUPFAM" id="SSF51735">
    <property type="entry name" value="NAD(P)-binding Rossmann-fold domains"/>
    <property type="match status" value="1"/>
</dbReference>
<comment type="caution">
    <text evidence="7">The sequence shown here is derived from an EMBL/GenBank/DDBJ whole genome shotgun (WGS) entry which is preliminary data.</text>
</comment>
<dbReference type="InterPro" id="IPR027417">
    <property type="entry name" value="P-loop_NTPase"/>
</dbReference>
<dbReference type="PRINTS" id="PR00081">
    <property type="entry name" value="GDHRDH"/>
</dbReference>
<sequence length="1779" mass="196148">MPNRQGSWNLSRRSTAYSDEDYGGFSRRSTLDRCGPDADGDSALKPGEGPGGRGAGDQSQAALESWTSEVKKLTPDQLALFLRNSPPEDFHDYADTLQQAIKKRVDHGKIFGLARKVRPIYDLVKNFGPIASAGSEFSPMPFSGILGGITSILSISVRVDDYQTKLVEMLTSMASELKILDKYRKESLFEHDPDVRASQIEVTTDILRFCVAATQIFFNDRGKERNGLLFALKSQWKDFDARFGEIKTQFQRHLAELEKWRNLANSQQLHSVVRGVAAIDKALEHDRGERRQAATEQEEAERRRETEKKRRRVVSWLPSISFIKIQEDNYDRRVPGTGDWLMEHSSFNAWKESTESASLWVHGKSGSGKSHLASRVIHDLSQPDDGGVAVAYAYCSSTQLSDKLNFNNILGSLLGQLYARLPPSQDMESLETKSISATKESASRSEMKEWIQDTIGKLRSCFIIIDGLDECSFFEENQFTDLCNFIASLTKPKESSSIAKVIVFSRPSYDTISRALSSFPQIPIDKGANIDDIKRYISKKIDEIDPDPSDDQREGFEDIKDMMLGSADGMFLWVQLKVKDFREIGNVEEIKEALQDTSEGLDELYQQQIRKILTRTKFVRDRALKAILWVANSYKSLSKPELLEALSVKNNRRGLTGSQRLSRNLPLCTECADLLVEVDGQYRLIHASVKDFLLDQSHNIPEYWVLQSKAHSILAELLDLVDGYPLLAYSSLYWGDHMHFSSSKGTTNEGLSNLCNQFLQEPLALDLSIKIFEFEEFQMHPFRHHGHPSALHILSIFNLSGLAETSPGLKLSINGHDYFNHLPIDYAMIYGSREMVIWLLDVYREDSTKGGALFQSATGCFQVHPLASAAAMNWTDVARSLIGLGFDKNLAFFGIRPESAIAAAAEAGSLDALKMLIDVGADADLPCRESNATDCESPLMRAVQLGNVEAVELLLEAGATVNFHHDFDGSALHIAIREGASDIVFKLLKAGADANLRNLSENTALHQAAKKLGAGGLVCMLLEAGADIHSRDLWGATALHLAVMRERNADDTVSILLKAGADVNIKTNRQQTALHLAAQYSTADIVCMLLEAGADINSRDNENSTALHIAAIRGAADITRLLLNSGADFNVVASIHYLDLFPFSGCRTPLSLAVSSESLEVAKILLDAGASIGYTGSGSCNPILLAAEKNLLEILNLLLEQCPDIRGSSGRDDYCENALHIAAKRNHFEVTDLLLRRFNDPSFIDEENGEGETPLTMSLESGRELNAWVLLEHGAGNNLLKRVDYLPTAFFLGLLHEVMRQVRHGNTDSNLEAAFEQLAIADFSGPQLPAHDSASGLASGTQKCYPPTPLRMSDIGDMILTGVQSASLDALNMEIDHSGDRTTLRERFLIHRLAWWLISAVLGNRVDELVDANTADEIKRHLDAEAISVDVAHSPPTYLYNPTVPKSLEPLYNPPSPPTTEGSSSAEVNFEYYVGHEWLYKKFHHRAPPYGLNRANKDIHKMTSVRGIPARDLRLANRVAIVTGASRGIGKAIALRIARDGYDVCINDIAANQAGSEEVADEIRGMGRKSVVASADVRKLNEVQAMVQTAVKKLGPLNTMIANAGIAQVKPLLELTEEDFENMFRVNVFGVQHCYQTAAKQLIEQGNCTPEAPGKLIGCSSIVGFKPFALLSHYSASKWAVRGLTQASAMEYAEHNITVNAYAPGIVGTAMWDLIDEKLGEKTGAKKGDTIKKFTNDLIALKRTSVPEDVAKFVSFLAGPDSDYVTGQTQIVDGGINFT</sequence>
<dbReference type="InterPro" id="IPR036291">
    <property type="entry name" value="NAD(P)-bd_dom_sf"/>
</dbReference>
<proteinExistence type="predicted"/>
<dbReference type="PROSITE" id="PS50297">
    <property type="entry name" value="ANK_REP_REGION"/>
    <property type="match status" value="7"/>
</dbReference>
<evidence type="ECO:0000256" key="3">
    <source>
        <dbReference type="ARBA" id="ARBA00023043"/>
    </source>
</evidence>
<dbReference type="Pfam" id="PF24883">
    <property type="entry name" value="NPHP3_N"/>
    <property type="match status" value="1"/>
</dbReference>
<reference evidence="7" key="1">
    <citation type="submission" date="2020-03" db="EMBL/GenBank/DDBJ databases">
        <authorList>
            <person name="He L."/>
        </authorList>
    </citation>
    <scope>NUCLEOTIDE SEQUENCE</scope>
    <source>
        <strain evidence="7">CkLH20</strain>
    </source>
</reference>
<dbReference type="InterPro" id="IPR036770">
    <property type="entry name" value="Ankyrin_rpt-contain_sf"/>
</dbReference>
<keyword evidence="3 4" id="KW-0040">ANK repeat</keyword>
<feature type="repeat" description="ANK" evidence="4">
    <location>
        <begin position="1069"/>
        <end position="1101"/>
    </location>
</feature>
<feature type="compositionally biased region" description="Basic and acidic residues" evidence="5">
    <location>
        <begin position="284"/>
        <end position="293"/>
    </location>
</feature>
<reference evidence="7" key="2">
    <citation type="submission" date="2020-11" db="EMBL/GenBank/DDBJ databases">
        <title>Whole genome sequencing of Colletotrichum sp.</title>
        <authorList>
            <person name="Li H."/>
        </authorList>
    </citation>
    <scope>NUCLEOTIDE SEQUENCE</scope>
    <source>
        <strain evidence="7">CkLH20</strain>
    </source>
</reference>
<evidence type="ECO:0000313" key="7">
    <source>
        <dbReference type="EMBL" id="KAF9874188.1"/>
    </source>
</evidence>
<feature type="repeat" description="ANK" evidence="4">
    <location>
        <begin position="1102"/>
        <end position="1134"/>
    </location>
</feature>
<dbReference type="RefSeq" id="XP_038743649.1">
    <property type="nucleotide sequence ID" value="XM_038890886.1"/>
</dbReference>
<feature type="repeat" description="ANK" evidence="4">
    <location>
        <begin position="1214"/>
        <end position="1246"/>
    </location>
</feature>
<dbReference type="GeneID" id="62163960"/>
<evidence type="ECO:0000259" key="6">
    <source>
        <dbReference type="Pfam" id="PF24883"/>
    </source>
</evidence>
<evidence type="ECO:0000313" key="8">
    <source>
        <dbReference type="Proteomes" id="UP000781932"/>
    </source>
</evidence>
<dbReference type="PANTHER" id="PTHR24123">
    <property type="entry name" value="ANKYRIN REPEAT-CONTAINING"/>
    <property type="match status" value="1"/>
</dbReference>
<dbReference type="InterPro" id="IPR002110">
    <property type="entry name" value="Ankyrin_rpt"/>
</dbReference>
<evidence type="ECO:0000256" key="1">
    <source>
        <dbReference type="ARBA" id="ARBA00022737"/>
    </source>
</evidence>
<dbReference type="EMBL" id="JAATWM020000027">
    <property type="protein sequence ID" value="KAF9874188.1"/>
    <property type="molecule type" value="Genomic_DNA"/>
</dbReference>
<feature type="domain" description="Nephrocystin 3-like N-terminal" evidence="6">
    <location>
        <begin position="336"/>
        <end position="506"/>
    </location>
</feature>
<keyword evidence="1" id="KW-0677">Repeat</keyword>
<dbReference type="Gene3D" id="3.40.50.720">
    <property type="entry name" value="NAD(P)-binding Rossmann-like Domain"/>
    <property type="match status" value="1"/>
</dbReference>
<feature type="repeat" description="ANK" evidence="4">
    <location>
        <begin position="934"/>
        <end position="966"/>
    </location>
</feature>
<name>A0A9P6I0F6_9PEZI</name>
<dbReference type="SUPFAM" id="SSF52540">
    <property type="entry name" value="P-loop containing nucleoside triphosphate hydrolases"/>
    <property type="match status" value="1"/>
</dbReference>
<dbReference type="SMART" id="SM00248">
    <property type="entry name" value="ANK"/>
    <property type="match status" value="13"/>
</dbReference>
<dbReference type="Pfam" id="PF00023">
    <property type="entry name" value="Ank"/>
    <property type="match status" value="2"/>
</dbReference>
<feature type="repeat" description="ANK" evidence="4">
    <location>
        <begin position="967"/>
        <end position="999"/>
    </location>
</feature>
<feature type="repeat" description="ANK" evidence="4">
    <location>
        <begin position="1000"/>
        <end position="1033"/>
    </location>
</feature>
<dbReference type="OrthoDB" id="498125at2759"/>
<feature type="region of interest" description="Disordered" evidence="5">
    <location>
        <begin position="284"/>
        <end position="308"/>
    </location>
</feature>
<dbReference type="Pfam" id="PF00106">
    <property type="entry name" value="adh_short"/>
    <property type="match status" value="1"/>
</dbReference>
<feature type="region of interest" description="Disordered" evidence="5">
    <location>
        <begin position="1"/>
        <end position="62"/>
    </location>
</feature>
<evidence type="ECO:0000256" key="2">
    <source>
        <dbReference type="ARBA" id="ARBA00022857"/>
    </source>
</evidence>
<keyword evidence="8" id="KW-1185">Reference proteome</keyword>
<evidence type="ECO:0000256" key="4">
    <source>
        <dbReference type="PROSITE-ProRule" id="PRU00023"/>
    </source>
</evidence>
<feature type="compositionally biased region" description="Polar residues" evidence="5">
    <location>
        <begin position="1"/>
        <end position="17"/>
    </location>
</feature>
<dbReference type="PRINTS" id="PR00080">
    <property type="entry name" value="SDRFAMILY"/>
</dbReference>
<dbReference type="SUPFAM" id="SSF48403">
    <property type="entry name" value="Ankyrin repeat"/>
    <property type="match status" value="1"/>
</dbReference>
<dbReference type="PANTHER" id="PTHR24123:SF33">
    <property type="entry name" value="PROTEIN HOS4"/>
    <property type="match status" value="1"/>
</dbReference>
<dbReference type="FunFam" id="3.40.50.720:FF:000084">
    <property type="entry name" value="Short-chain dehydrogenase reductase"/>
    <property type="match status" value="1"/>
</dbReference>
<keyword evidence="2" id="KW-0521">NADP</keyword>
<feature type="repeat" description="ANK" evidence="4">
    <location>
        <begin position="1145"/>
        <end position="1177"/>
    </location>
</feature>
<dbReference type="InterPro" id="IPR002347">
    <property type="entry name" value="SDR_fam"/>
</dbReference>
<dbReference type="Proteomes" id="UP000781932">
    <property type="component" value="Unassembled WGS sequence"/>
</dbReference>
<dbReference type="Gene3D" id="1.25.40.20">
    <property type="entry name" value="Ankyrin repeat-containing domain"/>
    <property type="match status" value="2"/>
</dbReference>
<organism evidence="7 8">
    <name type="scientific">Colletotrichum karsti</name>
    <dbReference type="NCBI Taxonomy" id="1095194"/>
    <lineage>
        <taxon>Eukaryota</taxon>
        <taxon>Fungi</taxon>
        <taxon>Dikarya</taxon>
        <taxon>Ascomycota</taxon>
        <taxon>Pezizomycotina</taxon>
        <taxon>Sordariomycetes</taxon>
        <taxon>Hypocreomycetidae</taxon>
        <taxon>Glomerellales</taxon>
        <taxon>Glomerellaceae</taxon>
        <taxon>Colletotrichum</taxon>
        <taxon>Colletotrichum boninense species complex</taxon>
    </lineage>
</organism>
<dbReference type="Pfam" id="PF12796">
    <property type="entry name" value="Ank_2"/>
    <property type="match status" value="3"/>
</dbReference>
<dbReference type="InterPro" id="IPR051165">
    <property type="entry name" value="Multifunctional_ANK_Repeat"/>
</dbReference>
<accession>A0A9P6I0F6</accession>